<accession>A0A5D0QXQ9</accession>
<gene>
    <name evidence="3" type="ORF">ES675_08435</name>
</gene>
<dbReference type="InterPro" id="IPR000834">
    <property type="entry name" value="Peptidase_M14"/>
</dbReference>
<sequence>MYHSALEMTLNPFQELQLSGRYITNSMIEPLLKKLPKNAAVSVEGLSVEKRSIYSIKLGTGKKRIMLWSQMHGNESTTTKAIFDILNTIKAKNSILDACTILIIPILNPDGAEAYTRLNANDVDLNRDAQNLSQPESRLLRDCFNSFKPDFCFNLHGQRTIFSVDNTSRSATVSFLSPAEDAERTITKTRKIAMELIAVMHANLQKYIPNQVALYDDGFNHNCVGDTFQSLGVPTVLFEAGHYSNDYNREITRSFIYHSLMVALNTISKRQLTGEGYQDYLKIPQNRKYFLDIIIRNVLHEDKRVDIGIQYQELLINNTIQFVPKIEKIETLEGFFGHRELDAKGVKVLDFNHSPLQVGNEIDSVLINNENYSLLVPKT</sequence>
<evidence type="ECO:0000313" key="3">
    <source>
        <dbReference type="EMBL" id="TYB73669.1"/>
    </source>
</evidence>
<dbReference type="PROSITE" id="PS52035">
    <property type="entry name" value="PEPTIDASE_M14"/>
    <property type="match status" value="1"/>
</dbReference>
<dbReference type="CDD" id="cd06239">
    <property type="entry name" value="M14-like"/>
    <property type="match status" value="1"/>
</dbReference>
<dbReference type="OrthoDB" id="1119199at2"/>
<evidence type="ECO:0000256" key="1">
    <source>
        <dbReference type="PROSITE-ProRule" id="PRU01379"/>
    </source>
</evidence>
<comment type="caution">
    <text evidence="3">The sequence shown here is derived from an EMBL/GenBank/DDBJ whole genome shotgun (WGS) entry which is preliminary data.</text>
</comment>
<dbReference type="GO" id="GO:0008270">
    <property type="term" value="F:zinc ion binding"/>
    <property type="evidence" value="ECO:0007669"/>
    <property type="project" value="InterPro"/>
</dbReference>
<dbReference type="EMBL" id="VSKL01000002">
    <property type="protein sequence ID" value="TYB73669.1"/>
    <property type="molecule type" value="Genomic_DNA"/>
</dbReference>
<evidence type="ECO:0000259" key="2">
    <source>
        <dbReference type="PROSITE" id="PS52035"/>
    </source>
</evidence>
<dbReference type="GO" id="GO:0006508">
    <property type="term" value="P:proteolysis"/>
    <property type="evidence" value="ECO:0007669"/>
    <property type="project" value="InterPro"/>
</dbReference>
<protein>
    <submittedName>
        <fullName evidence="3">DUF2817 domain-containing protein</fullName>
    </submittedName>
</protein>
<organism evidence="3 4">
    <name type="scientific">Bizionia algoritergicola</name>
    <dbReference type="NCBI Taxonomy" id="291187"/>
    <lineage>
        <taxon>Bacteria</taxon>
        <taxon>Pseudomonadati</taxon>
        <taxon>Bacteroidota</taxon>
        <taxon>Flavobacteriia</taxon>
        <taxon>Flavobacteriales</taxon>
        <taxon>Flavobacteriaceae</taxon>
        <taxon>Bizionia</taxon>
    </lineage>
</organism>
<feature type="domain" description="Peptidase M14" evidence="2">
    <location>
        <begin position="14"/>
        <end position="322"/>
    </location>
</feature>
<dbReference type="SUPFAM" id="SSF53187">
    <property type="entry name" value="Zn-dependent exopeptidases"/>
    <property type="match status" value="1"/>
</dbReference>
<keyword evidence="4" id="KW-1185">Reference proteome</keyword>
<dbReference type="Proteomes" id="UP000324358">
    <property type="component" value="Unassembled WGS sequence"/>
</dbReference>
<dbReference type="AlphaFoldDB" id="A0A5D0QXQ9"/>
<name>A0A5D0QXQ9_9FLAO</name>
<comment type="similarity">
    <text evidence="1">Belongs to the peptidase M14 family.</text>
</comment>
<dbReference type="RefSeq" id="WP_066248064.1">
    <property type="nucleotide sequence ID" value="NZ_VSKL01000002.1"/>
</dbReference>
<dbReference type="GO" id="GO:0004181">
    <property type="term" value="F:metallocarboxypeptidase activity"/>
    <property type="evidence" value="ECO:0007669"/>
    <property type="project" value="InterPro"/>
</dbReference>
<evidence type="ECO:0000313" key="4">
    <source>
        <dbReference type="Proteomes" id="UP000324358"/>
    </source>
</evidence>
<dbReference type="Gene3D" id="3.40.630.10">
    <property type="entry name" value="Zn peptidases"/>
    <property type="match status" value="1"/>
</dbReference>
<reference evidence="3 4" key="1">
    <citation type="submission" date="2019-08" db="EMBL/GenBank/DDBJ databases">
        <title>Genomes of Antarctic Bizionia species.</title>
        <authorList>
            <person name="Bowman J.P."/>
        </authorList>
    </citation>
    <scope>NUCLEOTIDE SEQUENCE [LARGE SCALE GENOMIC DNA]</scope>
    <source>
        <strain evidence="3 4">APA-1</strain>
    </source>
</reference>
<comment type="caution">
    <text evidence="1">Lacks conserved residue(s) required for the propagation of feature annotation.</text>
</comment>
<dbReference type="Pfam" id="PF00246">
    <property type="entry name" value="Peptidase_M14"/>
    <property type="match status" value="1"/>
</dbReference>
<proteinExistence type="inferred from homology"/>